<organism evidence="2 3">
    <name type="scientific">Coccidioides immitis H538.4</name>
    <dbReference type="NCBI Taxonomy" id="396776"/>
    <lineage>
        <taxon>Eukaryota</taxon>
        <taxon>Fungi</taxon>
        <taxon>Dikarya</taxon>
        <taxon>Ascomycota</taxon>
        <taxon>Pezizomycotina</taxon>
        <taxon>Eurotiomycetes</taxon>
        <taxon>Eurotiomycetidae</taxon>
        <taxon>Onygenales</taxon>
        <taxon>Onygenaceae</taxon>
        <taxon>Coccidioides</taxon>
    </lineage>
</organism>
<dbReference type="STRING" id="396776.A0A0J8U9E6"/>
<evidence type="ECO:0000313" key="2">
    <source>
        <dbReference type="EMBL" id="KMU83698.1"/>
    </source>
</evidence>
<reference evidence="3" key="1">
    <citation type="journal article" date="2010" name="Genome Res.">
        <title>Population genomic sequencing of Coccidioides fungi reveals recent hybridization and transposon control.</title>
        <authorList>
            <person name="Neafsey D.E."/>
            <person name="Barker B.M."/>
            <person name="Sharpton T.J."/>
            <person name="Stajich J.E."/>
            <person name="Park D.J."/>
            <person name="Whiston E."/>
            <person name="Hung C.-Y."/>
            <person name="McMahan C."/>
            <person name="White J."/>
            <person name="Sykes S."/>
            <person name="Heiman D."/>
            <person name="Young S."/>
            <person name="Zeng Q."/>
            <person name="Abouelleil A."/>
            <person name="Aftuck L."/>
            <person name="Bessette D."/>
            <person name="Brown A."/>
            <person name="FitzGerald M."/>
            <person name="Lui A."/>
            <person name="Macdonald J.P."/>
            <person name="Priest M."/>
            <person name="Orbach M.J."/>
            <person name="Galgiani J.N."/>
            <person name="Kirkland T.N."/>
            <person name="Cole G.T."/>
            <person name="Birren B.W."/>
            <person name="Henn M.R."/>
            <person name="Taylor J.W."/>
            <person name="Rounsley S.D."/>
        </authorList>
    </citation>
    <scope>NUCLEOTIDE SEQUENCE [LARGE SCALE GENOMIC DNA]</scope>
    <source>
        <strain evidence="3">H538.4</strain>
    </source>
</reference>
<dbReference type="VEuPathDB" id="FungiDB:CIHG_01481"/>
<feature type="region of interest" description="Disordered" evidence="1">
    <location>
        <begin position="59"/>
        <end position="83"/>
    </location>
</feature>
<feature type="compositionally biased region" description="Basic and acidic residues" evidence="1">
    <location>
        <begin position="62"/>
        <end position="83"/>
    </location>
</feature>
<sequence length="83" mass="9807">MNENLLDIRNIEDPSFSAFVAVEVLSSMVNSNLKTLVSNVKLLVGELDFDVYVRRHRHRLREKREEREEQRNGEEEDRHNKVG</sequence>
<accession>A0A0J8U9E6</accession>
<name>A0A0J8U9E6_COCIT</name>
<gene>
    <name evidence="2" type="ORF">CIHG_01481</name>
</gene>
<evidence type="ECO:0000256" key="1">
    <source>
        <dbReference type="SAM" id="MobiDB-lite"/>
    </source>
</evidence>
<evidence type="ECO:0000313" key="3">
    <source>
        <dbReference type="Proteomes" id="UP000054563"/>
    </source>
</evidence>
<dbReference type="EMBL" id="DS016983">
    <property type="protein sequence ID" value="KMU83698.1"/>
    <property type="molecule type" value="Genomic_DNA"/>
</dbReference>
<proteinExistence type="predicted"/>
<dbReference type="Proteomes" id="UP000054563">
    <property type="component" value="Unassembled WGS sequence"/>
</dbReference>
<protein>
    <submittedName>
        <fullName evidence="2">Uncharacterized protein</fullName>
    </submittedName>
</protein>
<dbReference type="AlphaFoldDB" id="A0A0J8U9E6"/>